<protein>
    <submittedName>
        <fullName evidence="2">Uncharacterized protein</fullName>
    </submittedName>
</protein>
<evidence type="ECO:0000313" key="3">
    <source>
        <dbReference type="Proteomes" id="UP000198702"/>
    </source>
</evidence>
<feature type="compositionally biased region" description="Basic and acidic residues" evidence="1">
    <location>
        <begin position="37"/>
        <end position="58"/>
    </location>
</feature>
<feature type="region of interest" description="Disordered" evidence="1">
    <location>
        <begin position="1"/>
        <end position="74"/>
    </location>
</feature>
<proteinExistence type="predicted"/>
<dbReference type="AlphaFoldDB" id="A0A7Z7D292"/>
<evidence type="ECO:0000256" key="1">
    <source>
        <dbReference type="SAM" id="MobiDB-lite"/>
    </source>
</evidence>
<sequence length="74" mass="7811">MSDATQGDTTMPSDDPQAGAQHAPEDEPTTAELEEPSTEKDPGEEPKAPPAKDGEPSHHAVGIGILDDEEPHRD</sequence>
<dbReference type="RefSeq" id="WP_231478636.1">
    <property type="nucleotide sequence ID" value="NZ_FOQZ01000002.1"/>
</dbReference>
<gene>
    <name evidence="2" type="ORF">SAMN04487751_2090</name>
</gene>
<accession>A0A7Z7D292</accession>
<reference evidence="2 3" key="1">
    <citation type="submission" date="2016-10" db="EMBL/GenBank/DDBJ databases">
        <authorList>
            <person name="Varghese N."/>
            <person name="Submissions S."/>
        </authorList>
    </citation>
    <scope>NUCLEOTIDE SEQUENCE [LARGE SCALE GENOMIC DNA]</scope>
    <source>
        <strain evidence="2 3">UNC380MFSha3.1</strain>
    </source>
</reference>
<organism evidence="2 3">
    <name type="scientific">Microbacterium saccharophilum</name>
    <dbReference type="NCBI Taxonomy" id="1213358"/>
    <lineage>
        <taxon>Bacteria</taxon>
        <taxon>Bacillati</taxon>
        <taxon>Actinomycetota</taxon>
        <taxon>Actinomycetes</taxon>
        <taxon>Micrococcales</taxon>
        <taxon>Microbacteriaceae</taxon>
        <taxon>Microbacterium</taxon>
    </lineage>
</organism>
<evidence type="ECO:0000313" key="2">
    <source>
        <dbReference type="EMBL" id="SFI52722.1"/>
    </source>
</evidence>
<comment type="caution">
    <text evidence="2">The sequence shown here is derived from an EMBL/GenBank/DDBJ whole genome shotgun (WGS) entry which is preliminary data.</text>
</comment>
<feature type="compositionally biased region" description="Polar residues" evidence="1">
    <location>
        <begin position="1"/>
        <end position="12"/>
    </location>
</feature>
<name>A0A7Z7D292_9MICO</name>
<dbReference type="Proteomes" id="UP000198702">
    <property type="component" value="Unassembled WGS sequence"/>
</dbReference>
<dbReference type="EMBL" id="FOQZ01000002">
    <property type="protein sequence ID" value="SFI52722.1"/>
    <property type="molecule type" value="Genomic_DNA"/>
</dbReference>
<feature type="compositionally biased region" description="Acidic residues" evidence="1">
    <location>
        <begin position="26"/>
        <end position="36"/>
    </location>
</feature>